<evidence type="ECO:0000256" key="10">
    <source>
        <dbReference type="ARBA" id="ARBA00032441"/>
    </source>
</evidence>
<proteinExistence type="inferred from homology"/>
<comment type="subcellular location">
    <subcellularLocation>
        <location evidence="1">Cytoplasm</location>
    </subcellularLocation>
</comment>
<evidence type="ECO:0000256" key="8">
    <source>
        <dbReference type="ARBA" id="ARBA00022840"/>
    </source>
</evidence>
<evidence type="ECO:0000256" key="4">
    <source>
        <dbReference type="ARBA" id="ARBA00022490"/>
    </source>
</evidence>
<evidence type="ECO:0000313" key="12">
    <source>
        <dbReference type="Proteomes" id="UP000002506"/>
    </source>
</evidence>
<reference evidence="11 12" key="1">
    <citation type="journal article" date="2009" name="PLoS Genet.">
        <title>Localized plasticity in the streamlined genomes of vinyl chloride respiring Dehalococcoides.</title>
        <authorList>
            <person name="McMurdie P.J."/>
            <person name="Behrens S.F."/>
            <person name="Muller J.A."/>
            <person name="Goke J."/>
            <person name="Ritalahti K.M."/>
            <person name="Wagner R."/>
            <person name="Goltsman E."/>
            <person name="Lapidus A."/>
            <person name="Holmes S."/>
            <person name="Loffler F.E."/>
            <person name="Spormann A.M."/>
        </authorList>
    </citation>
    <scope>NUCLEOTIDE SEQUENCE [LARGE SCALE GENOMIC DNA]</scope>
    <source>
        <strain evidence="11 12">VS</strain>
    </source>
</reference>
<keyword evidence="8" id="KW-0067">ATP-binding</keyword>
<dbReference type="GO" id="GO:0005737">
    <property type="term" value="C:cytoplasm"/>
    <property type="evidence" value="ECO:0007669"/>
    <property type="project" value="UniProtKB-SubCell"/>
</dbReference>
<evidence type="ECO:0000256" key="2">
    <source>
        <dbReference type="ARBA" id="ARBA00007599"/>
    </source>
</evidence>
<dbReference type="InterPro" id="IPR027417">
    <property type="entry name" value="P-loop_NTPase"/>
</dbReference>
<dbReference type="Proteomes" id="UP000002506">
    <property type="component" value="Chromosome"/>
</dbReference>
<comment type="similarity">
    <text evidence="2">Belongs to the TsaE family.</text>
</comment>
<keyword evidence="4" id="KW-0963">Cytoplasm</keyword>
<dbReference type="Pfam" id="PF02367">
    <property type="entry name" value="TsaE"/>
    <property type="match status" value="1"/>
</dbReference>
<dbReference type="eggNOG" id="COG0802">
    <property type="taxonomic scope" value="Bacteria"/>
</dbReference>
<dbReference type="OrthoDB" id="9815896at2"/>
<keyword evidence="7" id="KW-0547">Nucleotide-binding</keyword>
<dbReference type="GO" id="GO:0005524">
    <property type="term" value="F:ATP binding"/>
    <property type="evidence" value="ECO:0007669"/>
    <property type="project" value="UniProtKB-KW"/>
</dbReference>
<evidence type="ECO:0000256" key="5">
    <source>
        <dbReference type="ARBA" id="ARBA00022694"/>
    </source>
</evidence>
<dbReference type="Gene3D" id="3.40.50.300">
    <property type="entry name" value="P-loop containing nucleotide triphosphate hydrolases"/>
    <property type="match status" value="1"/>
</dbReference>
<keyword evidence="5" id="KW-0819">tRNA processing</keyword>
<dbReference type="HOGENOM" id="CLU_087829_3_0_0"/>
<dbReference type="GO" id="GO:0046872">
    <property type="term" value="F:metal ion binding"/>
    <property type="evidence" value="ECO:0007669"/>
    <property type="project" value="UniProtKB-KW"/>
</dbReference>
<evidence type="ECO:0000256" key="6">
    <source>
        <dbReference type="ARBA" id="ARBA00022723"/>
    </source>
</evidence>
<dbReference type="PANTHER" id="PTHR33540">
    <property type="entry name" value="TRNA THREONYLCARBAMOYLADENOSINE BIOSYNTHESIS PROTEIN TSAE"/>
    <property type="match status" value="1"/>
</dbReference>
<evidence type="ECO:0000256" key="1">
    <source>
        <dbReference type="ARBA" id="ARBA00004496"/>
    </source>
</evidence>
<accession>D2BGP6</accession>
<keyword evidence="9" id="KW-0460">Magnesium</keyword>
<dbReference type="EMBL" id="CP001827">
    <property type="protein sequence ID" value="ACZ61496.1"/>
    <property type="molecule type" value="Genomic_DNA"/>
</dbReference>
<dbReference type="InterPro" id="IPR003442">
    <property type="entry name" value="T6A_TsaE"/>
</dbReference>
<sequence>MNQLELVSHSTQQTQDLGKIIGELASAGDIIFLVGNLGAGKTNLTQGLAKGLDITENALSPSFVLVREMYGRLPLYHIDLYRLDLSEEIEELGLDDYLYGSGVTVVEWADKADELLPSENLRIEIAYLDDDKRELTLYAWGIRYEELLNEISQRVKDAGFNSH</sequence>
<dbReference type="KEGG" id="dev:DhcVS_339"/>
<dbReference type="GO" id="GO:0002949">
    <property type="term" value="P:tRNA threonylcarbamoyladenosine modification"/>
    <property type="evidence" value="ECO:0007669"/>
    <property type="project" value="InterPro"/>
</dbReference>
<organism evidence="11 12">
    <name type="scientific">Dehalococcoides mccartyi (strain VS)</name>
    <dbReference type="NCBI Taxonomy" id="311424"/>
    <lineage>
        <taxon>Bacteria</taxon>
        <taxon>Bacillati</taxon>
        <taxon>Chloroflexota</taxon>
        <taxon>Dehalococcoidia</taxon>
        <taxon>Dehalococcoidales</taxon>
        <taxon>Dehalococcoidaceae</taxon>
        <taxon>Dehalococcoides</taxon>
    </lineage>
</organism>
<evidence type="ECO:0000256" key="3">
    <source>
        <dbReference type="ARBA" id="ARBA00019010"/>
    </source>
</evidence>
<dbReference type="SUPFAM" id="SSF52540">
    <property type="entry name" value="P-loop containing nucleoside triphosphate hydrolases"/>
    <property type="match status" value="1"/>
</dbReference>
<dbReference type="NCBIfam" id="TIGR00150">
    <property type="entry name" value="T6A_YjeE"/>
    <property type="match status" value="1"/>
</dbReference>
<dbReference type="PANTHER" id="PTHR33540:SF2">
    <property type="entry name" value="TRNA THREONYLCARBAMOYLADENOSINE BIOSYNTHESIS PROTEIN TSAE"/>
    <property type="match status" value="1"/>
</dbReference>
<gene>
    <name evidence="11" type="ordered locus">DhcVS_339</name>
</gene>
<name>D2BGP6_DEHMV</name>
<keyword evidence="6" id="KW-0479">Metal-binding</keyword>
<evidence type="ECO:0000256" key="9">
    <source>
        <dbReference type="ARBA" id="ARBA00022842"/>
    </source>
</evidence>
<dbReference type="AlphaFoldDB" id="D2BGP6"/>
<evidence type="ECO:0000313" key="11">
    <source>
        <dbReference type="EMBL" id="ACZ61496.1"/>
    </source>
</evidence>
<protein>
    <recommendedName>
        <fullName evidence="3">tRNA threonylcarbamoyladenosine biosynthesis protein TsaE</fullName>
    </recommendedName>
    <alternativeName>
        <fullName evidence="10">t(6)A37 threonylcarbamoyladenosine biosynthesis protein TsaE</fullName>
    </alternativeName>
</protein>
<dbReference type="RefSeq" id="WP_012881670.1">
    <property type="nucleotide sequence ID" value="NC_013552.1"/>
</dbReference>
<evidence type="ECO:0000256" key="7">
    <source>
        <dbReference type="ARBA" id="ARBA00022741"/>
    </source>
</evidence>